<dbReference type="EMBL" id="MU842812">
    <property type="protein sequence ID" value="KAK2034844.1"/>
    <property type="molecule type" value="Genomic_DNA"/>
</dbReference>
<protein>
    <submittedName>
        <fullName evidence="2">Uncharacterized protein</fullName>
    </submittedName>
</protein>
<name>A0AAD9M672_9PEZI</name>
<evidence type="ECO:0000313" key="2">
    <source>
        <dbReference type="EMBL" id="KAK2034844.1"/>
    </source>
</evidence>
<accession>A0AAD9M672</accession>
<gene>
    <name evidence="2" type="ORF">LX32DRAFT_340830</name>
</gene>
<dbReference type="AlphaFoldDB" id="A0AAD9M672"/>
<sequence>MTRVPGRGRSPSLLVCGSTRLLTNHSTPTGGRCAVSLGNFRGIIIMGKRRPRVPASLARPEALEVPRKKERKKERKKGQCINIECRADCSSGSGRKGDKKVGHSPAHENPCPLPPESLAFYRRRLPICGREHDTVARAICPPSPLGCLCIKHDCPGSLNRRAL</sequence>
<evidence type="ECO:0000313" key="3">
    <source>
        <dbReference type="Proteomes" id="UP001232148"/>
    </source>
</evidence>
<dbReference type="Proteomes" id="UP001232148">
    <property type="component" value="Unassembled WGS sequence"/>
</dbReference>
<evidence type="ECO:0000256" key="1">
    <source>
        <dbReference type="SAM" id="MobiDB-lite"/>
    </source>
</evidence>
<proteinExistence type="predicted"/>
<feature type="region of interest" description="Disordered" evidence="1">
    <location>
        <begin position="88"/>
        <end position="110"/>
    </location>
</feature>
<comment type="caution">
    <text evidence="2">The sequence shown here is derived from an EMBL/GenBank/DDBJ whole genome shotgun (WGS) entry which is preliminary data.</text>
</comment>
<reference evidence="2" key="1">
    <citation type="submission" date="2021-06" db="EMBL/GenBank/DDBJ databases">
        <title>Comparative genomics, transcriptomics and evolutionary studies reveal genomic signatures of adaptation to plant cell wall in hemibiotrophic fungi.</title>
        <authorList>
            <consortium name="DOE Joint Genome Institute"/>
            <person name="Baroncelli R."/>
            <person name="Diaz J.F."/>
            <person name="Benocci T."/>
            <person name="Peng M."/>
            <person name="Battaglia E."/>
            <person name="Haridas S."/>
            <person name="Andreopoulos W."/>
            <person name="Labutti K."/>
            <person name="Pangilinan J."/>
            <person name="Floch G.L."/>
            <person name="Makela M.R."/>
            <person name="Henrissat B."/>
            <person name="Grigoriev I.V."/>
            <person name="Crouch J.A."/>
            <person name="De Vries R.P."/>
            <person name="Sukno S.A."/>
            <person name="Thon M.R."/>
        </authorList>
    </citation>
    <scope>NUCLEOTIDE SEQUENCE</scope>
    <source>
        <strain evidence="2">MAFF235873</strain>
    </source>
</reference>
<keyword evidence="3" id="KW-1185">Reference proteome</keyword>
<organism evidence="2 3">
    <name type="scientific">Colletotrichum zoysiae</name>
    <dbReference type="NCBI Taxonomy" id="1216348"/>
    <lineage>
        <taxon>Eukaryota</taxon>
        <taxon>Fungi</taxon>
        <taxon>Dikarya</taxon>
        <taxon>Ascomycota</taxon>
        <taxon>Pezizomycotina</taxon>
        <taxon>Sordariomycetes</taxon>
        <taxon>Hypocreomycetidae</taxon>
        <taxon>Glomerellales</taxon>
        <taxon>Glomerellaceae</taxon>
        <taxon>Colletotrichum</taxon>
        <taxon>Colletotrichum graminicola species complex</taxon>
    </lineage>
</organism>